<dbReference type="Proteomes" id="UP000499080">
    <property type="component" value="Unassembled WGS sequence"/>
</dbReference>
<dbReference type="AlphaFoldDB" id="A0A4Y2G1R8"/>
<proteinExistence type="predicted"/>
<evidence type="ECO:0000313" key="2">
    <source>
        <dbReference type="Proteomes" id="UP000499080"/>
    </source>
</evidence>
<name>A0A4Y2G1R8_ARAVE</name>
<gene>
    <name evidence="1" type="ORF">AVEN_57063_1</name>
</gene>
<evidence type="ECO:0000313" key="1">
    <source>
        <dbReference type="EMBL" id="GBM47670.1"/>
    </source>
</evidence>
<accession>A0A4Y2G1R8</accession>
<organism evidence="1 2">
    <name type="scientific">Araneus ventricosus</name>
    <name type="common">Orbweaver spider</name>
    <name type="synonym">Epeira ventricosa</name>
    <dbReference type="NCBI Taxonomy" id="182803"/>
    <lineage>
        <taxon>Eukaryota</taxon>
        <taxon>Metazoa</taxon>
        <taxon>Ecdysozoa</taxon>
        <taxon>Arthropoda</taxon>
        <taxon>Chelicerata</taxon>
        <taxon>Arachnida</taxon>
        <taxon>Araneae</taxon>
        <taxon>Araneomorphae</taxon>
        <taxon>Entelegynae</taxon>
        <taxon>Araneoidea</taxon>
        <taxon>Araneidae</taxon>
        <taxon>Araneus</taxon>
    </lineage>
</organism>
<comment type="caution">
    <text evidence="1">The sequence shown here is derived from an EMBL/GenBank/DDBJ whole genome shotgun (WGS) entry which is preliminary data.</text>
</comment>
<dbReference type="EMBL" id="BGPR01098042">
    <property type="protein sequence ID" value="GBM47670.1"/>
    <property type="molecule type" value="Genomic_DNA"/>
</dbReference>
<reference evidence="1 2" key="1">
    <citation type="journal article" date="2019" name="Sci. Rep.">
        <title>Orb-weaving spider Araneus ventricosus genome elucidates the spidroin gene catalogue.</title>
        <authorList>
            <person name="Kono N."/>
            <person name="Nakamura H."/>
            <person name="Ohtoshi R."/>
            <person name="Moran D.A.P."/>
            <person name="Shinohara A."/>
            <person name="Yoshida Y."/>
            <person name="Fujiwara M."/>
            <person name="Mori M."/>
            <person name="Tomita M."/>
            <person name="Arakawa K."/>
        </authorList>
    </citation>
    <scope>NUCLEOTIDE SEQUENCE [LARGE SCALE GENOMIC DNA]</scope>
</reference>
<protein>
    <submittedName>
        <fullName evidence="1">Uncharacterized protein</fullName>
    </submittedName>
</protein>
<sequence length="101" mass="11077">MGRTLPAGSHLVRSRSPIIIDGSPNPTIRFNSTSFGLLFLIIRLEEGGPYEAVRFVKPLIAVCVTIKISGSASSWRNAEFNDSTSKNVVYMEKSVLESFSI</sequence>
<keyword evidence="2" id="KW-1185">Reference proteome</keyword>